<organism evidence="2">
    <name type="scientific">Drosophila rhopaloa</name>
    <name type="common">Fruit fly</name>
    <dbReference type="NCBI Taxonomy" id="1041015"/>
    <lineage>
        <taxon>Eukaryota</taxon>
        <taxon>Metazoa</taxon>
        <taxon>Ecdysozoa</taxon>
        <taxon>Arthropoda</taxon>
        <taxon>Hexapoda</taxon>
        <taxon>Insecta</taxon>
        <taxon>Pterygota</taxon>
        <taxon>Neoptera</taxon>
        <taxon>Endopterygota</taxon>
        <taxon>Diptera</taxon>
        <taxon>Brachycera</taxon>
        <taxon>Muscomorpha</taxon>
        <taxon>Ephydroidea</taxon>
        <taxon>Drosophilidae</taxon>
        <taxon>Drosophila</taxon>
        <taxon>Sophophora</taxon>
    </lineage>
</organism>
<evidence type="ECO:0000259" key="1">
    <source>
        <dbReference type="Pfam" id="PF02514"/>
    </source>
</evidence>
<protein>
    <submittedName>
        <fullName evidence="2">Aerobic cobaltochelatase subunit CobN-like</fullName>
    </submittedName>
</protein>
<dbReference type="InterPro" id="IPR003672">
    <property type="entry name" value="CobN/Mg_chltase"/>
</dbReference>
<accession>A0A6P4FJI3</accession>
<evidence type="ECO:0000313" key="2">
    <source>
        <dbReference type="RefSeq" id="XP_016987608.1"/>
    </source>
</evidence>
<dbReference type="RefSeq" id="XP_016987608.1">
    <property type="nucleotide sequence ID" value="XM_017132119.1"/>
</dbReference>
<dbReference type="Pfam" id="PF02514">
    <property type="entry name" value="CobN-Mg_chel"/>
    <property type="match status" value="1"/>
</dbReference>
<dbReference type="PANTHER" id="PTHR44119">
    <property type="entry name" value="MAGNESIUM-CHELATASE SUBUNIT CHLH, CHLOROPLASTIC"/>
    <property type="match status" value="1"/>
</dbReference>
<dbReference type="AlphaFoldDB" id="A0A6P4FJI3"/>
<sequence>MVHLGAHGTLEWLPGKAVALSENCDPAVLTSGIPVVYPFIVNNPGEAAAAKRRLGAVTIGHMTPPVMKAGLSGDMAELETLIDEYAEADGMDRRRVTLLRRDILDRASRMGVLSESGVRPSDGDESEALARLDAYLCDVKDLQIRDGLHVFGQMAPKKC</sequence>
<gene>
    <name evidence="2" type="primary">LOC108050428</name>
</gene>
<proteinExistence type="predicted"/>
<dbReference type="PANTHER" id="PTHR44119:SF4">
    <property type="entry name" value="AEROBIC COBALTOCHELATASE SUBUNIT COBN"/>
    <property type="match status" value="1"/>
</dbReference>
<name>A0A6P4FJI3_DRORH</name>
<feature type="domain" description="CobN/magnesium chelatase" evidence="1">
    <location>
        <begin position="1"/>
        <end position="155"/>
    </location>
</feature>
<reference evidence="2" key="1">
    <citation type="submission" date="2025-08" db="UniProtKB">
        <authorList>
            <consortium name="RefSeq"/>
        </authorList>
    </citation>
    <scope>IDENTIFICATION</scope>
</reference>